<sequence>MVGLNEMEPSSDVTDFPSDATEGSPPHAGYEALNNGEASCGEDEEHSELDTPHMTLSQGSIAANWAHEPRQITQDTNGRSHHQPDPDCRPSIPTSALLLEKPTSEAPSHRGVDSGTLAATAQALHEQYQAADFAHWDSASASASTKSSAEGSSRATHVPGLTGCRDAQHDAKTLQQDKIKQVPKVLMVHSREDSATSLELTEEKRTAIQGAMKNITLTYMPQWAAAVPEQAWINSLKANGDS</sequence>
<dbReference type="EMBL" id="CAUYUE010000017">
    <property type="protein sequence ID" value="CAK0787558.1"/>
    <property type="molecule type" value="Genomic_DNA"/>
</dbReference>
<comment type="caution">
    <text evidence="2">The sequence shown here is derived from an EMBL/GenBank/DDBJ whole genome shotgun (WGS) entry which is preliminary data.</text>
</comment>
<reference evidence="2 3" key="1">
    <citation type="submission" date="2023-10" db="EMBL/GenBank/DDBJ databases">
        <authorList>
            <person name="Maclean D."/>
            <person name="Macfadyen A."/>
        </authorList>
    </citation>
    <scope>NUCLEOTIDE SEQUENCE [LARGE SCALE GENOMIC DNA]</scope>
</reference>
<name>A0AAV1IND4_9CHLO</name>
<evidence type="ECO:0000313" key="3">
    <source>
        <dbReference type="Proteomes" id="UP001314263"/>
    </source>
</evidence>
<accession>A0AAV1IND4</accession>
<keyword evidence="3" id="KW-1185">Reference proteome</keyword>
<dbReference type="Proteomes" id="UP001314263">
    <property type="component" value="Unassembled WGS sequence"/>
</dbReference>
<evidence type="ECO:0000313" key="2">
    <source>
        <dbReference type="EMBL" id="CAK0787558.1"/>
    </source>
</evidence>
<proteinExistence type="predicted"/>
<organism evidence="2 3">
    <name type="scientific">Coccomyxa viridis</name>
    <dbReference type="NCBI Taxonomy" id="1274662"/>
    <lineage>
        <taxon>Eukaryota</taxon>
        <taxon>Viridiplantae</taxon>
        <taxon>Chlorophyta</taxon>
        <taxon>core chlorophytes</taxon>
        <taxon>Trebouxiophyceae</taxon>
        <taxon>Trebouxiophyceae incertae sedis</taxon>
        <taxon>Coccomyxaceae</taxon>
        <taxon>Coccomyxa</taxon>
    </lineage>
</organism>
<feature type="region of interest" description="Disordered" evidence="1">
    <location>
        <begin position="1"/>
        <end position="94"/>
    </location>
</feature>
<evidence type="ECO:0000256" key="1">
    <source>
        <dbReference type="SAM" id="MobiDB-lite"/>
    </source>
</evidence>
<gene>
    <name evidence="2" type="ORF">CVIRNUC_010780</name>
</gene>
<protein>
    <submittedName>
        <fullName evidence="2">Uncharacterized protein</fullName>
    </submittedName>
</protein>
<dbReference type="AlphaFoldDB" id="A0AAV1IND4"/>